<evidence type="ECO:0000313" key="2">
    <source>
        <dbReference type="EMBL" id="AOW01889.1"/>
    </source>
</evidence>
<dbReference type="Proteomes" id="UP000256601">
    <property type="component" value="Unassembled WGS sequence"/>
</dbReference>
<dbReference type="GeneID" id="2907375"/>
<dbReference type="AlphaFoldDB" id="A0A1D8N8G0"/>
<dbReference type="EMBL" id="KZ859023">
    <property type="protein sequence ID" value="RDW24727.1"/>
    <property type="molecule type" value="Genomic_DNA"/>
</dbReference>
<evidence type="ECO:0000313" key="4">
    <source>
        <dbReference type="Proteomes" id="UP000182444"/>
    </source>
</evidence>
<reference evidence="2 4" key="1">
    <citation type="journal article" date="2016" name="PLoS ONE">
        <title>Sequence Assembly of Yarrowia lipolytica Strain W29/CLIB89 Shows Transposable Element Diversity.</title>
        <authorList>
            <person name="Magnan C."/>
            <person name="Yu J."/>
            <person name="Chang I."/>
            <person name="Jahn E."/>
            <person name="Kanomata Y."/>
            <person name="Wu J."/>
            <person name="Zeller M."/>
            <person name="Oakes M."/>
            <person name="Baldi P."/>
            <person name="Sandmeyer S."/>
        </authorList>
    </citation>
    <scope>NUCLEOTIDE SEQUENCE [LARGE SCALE GENOMIC DNA]</scope>
    <source>
        <strain evidence="2">CLIB89</strain>
        <strain evidence="4">CLIB89(W29)</strain>
    </source>
</reference>
<name>A0A1D8N8G0_YARLL</name>
<gene>
    <name evidence="3" type="ORF">B0I71DRAFT_133784</name>
    <name evidence="2" type="ORF">YALI1_B23939g</name>
</gene>
<reference evidence="3 5" key="2">
    <citation type="submission" date="2018-07" db="EMBL/GenBank/DDBJ databases">
        <title>Draft Genome Assemblies for Five Robust Yarrowia lipolytica Strains Exhibiting High Lipid Production and Pentose Sugar Utilization and Sugar Alcohol Secretion from Undetoxified Lignocellulosic Biomass Hydrolysates.</title>
        <authorList>
            <consortium name="DOE Joint Genome Institute"/>
            <person name="Walker C."/>
            <person name="Ryu S."/>
            <person name="Na H."/>
            <person name="Zane M."/>
            <person name="LaButti K."/>
            <person name="Lipzen A."/>
            <person name="Haridas S."/>
            <person name="Barry K."/>
            <person name="Grigoriev I.V."/>
            <person name="Quarterman J."/>
            <person name="Slininger P."/>
            <person name="Dien B."/>
            <person name="Trinh C.T."/>
        </authorList>
    </citation>
    <scope>NUCLEOTIDE SEQUENCE [LARGE SCALE GENOMIC DNA]</scope>
    <source>
        <strain evidence="3 5">YB392</strain>
    </source>
</reference>
<dbReference type="GO" id="GO:0043829">
    <property type="term" value="F:tRNA-specific adenosine-37 deaminase activity"/>
    <property type="evidence" value="ECO:0007669"/>
    <property type="project" value="TreeGrafter"/>
</dbReference>
<evidence type="ECO:0000259" key="1">
    <source>
        <dbReference type="PROSITE" id="PS50141"/>
    </source>
</evidence>
<dbReference type="eggNOG" id="KOG2777">
    <property type="taxonomic scope" value="Eukaryota"/>
</dbReference>
<dbReference type="Pfam" id="PF02137">
    <property type="entry name" value="A_deamin"/>
    <property type="match status" value="1"/>
</dbReference>
<feature type="domain" description="A to I editase" evidence="1">
    <location>
        <begin position="49"/>
        <end position="335"/>
    </location>
</feature>
<dbReference type="PROSITE" id="PS50141">
    <property type="entry name" value="A_DEAMIN_EDITASE"/>
    <property type="match status" value="1"/>
</dbReference>
<accession>A0A1D8N8G0</accession>
<proteinExistence type="predicted"/>
<dbReference type="SMART" id="SM00552">
    <property type="entry name" value="ADEAMc"/>
    <property type="match status" value="1"/>
</dbReference>
<evidence type="ECO:0000313" key="5">
    <source>
        <dbReference type="Proteomes" id="UP000256601"/>
    </source>
</evidence>
<dbReference type="InterPro" id="IPR042935">
    <property type="entry name" value="Tad1"/>
</dbReference>
<dbReference type="PANTHER" id="PTHR47803:SF1">
    <property type="entry name" value="TRNA-SPECIFIC ADENOSINE DEAMINASE 1"/>
    <property type="match status" value="1"/>
</dbReference>
<dbReference type="VEuPathDB" id="FungiDB:YALI1_B23939g"/>
<dbReference type="GO" id="GO:0002100">
    <property type="term" value="P:tRNA wobble adenosine to inosine editing"/>
    <property type="evidence" value="ECO:0007669"/>
    <property type="project" value="InterPro"/>
</dbReference>
<organism evidence="2 4">
    <name type="scientific">Yarrowia lipolytica</name>
    <name type="common">Candida lipolytica</name>
    <dbReference type="NCBI Taxonomy" id="4952"/>
    <lineage>
        <taxon>Eukaryota</taxon>
        <taxon>Fungi</taxon>
        <taxon>Dikarya</taxon>
        <taxon>Ascomycota</taxon>
        <taxon>Saccharomycotina</taxon>
        <taxon>Dipodascomycetes</taxon>
        <taxon>Dipodascales</taxon>
        <taxon>Dipodascales incertae sedis</taxon>
        <taxon>Yarrowia</taxon>
    </lineage>
</organism>
<evidence type="ECO:0000313" key="3">
    <source>
        <dbReference type="EMBL" id="RDW24727.1"/>
    </source>
</evidence>
<dbReference type="OMA" id="KILHDCH"/>
<dbReference type="Proteomes" id="UP000182444">
    <property type="component" value="Chromosome 1B"/>
</dbReference>
<dbReference type="EMBL" id="CP017554">
    <property type="protein sequence ID" value="AOW01889.1"/>
    <property type="molecule type" value="Genomic_DNA"/>
</dbReference>
<sequence>MIPQVVIDKFNSLPKKGKPLVRTNNVPEWTTLAGLVLTSTMDDSSTCVCLCTGVKATPDEKLSCSNGFLLHDMHAEILVLRAFNVFLIEEGKKAESEYVETLESGKRRLKPHFKVSLWISELPCGDSSMECIQDNADDDWGAAPQDCVLRGREYYTTTGRVRTKPGRRDSPMTLSKSCSDKLAMKQYTGVVMGVVERVFEQVYLDELVVPAGNDIGIKRAFRDRLEQGIKRTLDGEEVESTAPKPRYFDTITTDTTFAYSQEPGRKPSASSIIWTINTGNEVVLNGVKMGHKPTNMNPQSASKVSRQAIWMATKPLLKDSQFDDYYSAKCCVGRTEKIQMGHTALHAWHCTCKDNFRLSGDNEKETGDIQPGILN</sequence>
<dbReference type="VEuPathDB" id="FungiDB:YALI0_B18436g"/>
<dbReference type="InterPro" id="IPR002466">
    <property type="entry name" value="A_deamin"/>
</dbReference>
<dbReference type="KEGG" id="yli:2907375"/>
<dbReference type="PANTHER" id="PTHR47803">
    <property type="entry name" value="TRNA-SPECIFIC ADENOSINE DEAMINASE 1"/>
    <property type="match status" value="1"/>
</dbReference>
<dbReference type="GO" id="GO:0003723">
    <property type="term" value="F:RNA binding"/>
    <property type="evidence" value="ECO:0007669"/>
    <property type="project" value="InterPro"/>
</dbReference>
<protein>
    <submittedName>
        <fullName evidence="3">Adenosine deaminase/editase</fullName>
    </submittedName>
</protein>